<keyword evidence="2 4" id="KW-0067">ATP-binding</keyword>
<evidence type="ECO:0000256" key="2">
    <source>
        <dbReference type="ARBA" id="ARBA00022840"/>
    </source>
</evidence>
<evidence type="ECO:0000256" key="1">
    <source>
        <dbReference type="ARBA" id="ARBA00022741"/>
    </source>
</evidence>
<evidence type="ECO:0000256" key="3">
    <source>
        <dbReference type="ARBA" id="ARBA00024784"/>
    </source>
</evidence>
<feature type="binding site" evidence="4">
    <location>
        <begin position="287"/>
        <end position="294"/>
    </location>
    <ligand>
        <name>ATP</name>
        <dbReference type="ChEBI" id="CHEBI:30616"/>
    </ligand>
</feature>
<protein>
    <submittedName>
        <fullName evidence="7">DNA segregation ATPase FtsK/SpoIIIE, S-DNA-T family</fullName>
    </submittedName>
</protein>
<dbReference type="InterPro" id="IPR050206">
    <property type="entry name" value="FtsK/SpoIIIE/SftA"/>
</dbReference>
<reference evidence="7" key="1">
    <citation type="submission" date="2019-02" db="EMBL/GenBank/DDBJ databases">
        <authorList>
            <person name="Gruber-Vodicka R. H."/>
            <person name="Seah K. B. B."/>
        </authorList>
    </citation>
    <scope>NUCLEOTIDE SEQUENCE</scope>
    <source>
        <strain evidence="7">BECK_M7</strain>
    </source>
</reference>
<keyword evidence="5" id="KW-0175">Coiled coil</keyword>
<dbReference type="PANTHER" id="PTHR22683:SF41">
    <property type="entry name" value="DNA TRANSLOCASE FTSK"/>
    <property type="match status" value="1"/>
</dbReference>
<dbReference type="InterPro" id="IPR002543">
    <property type="entry name" value="FtsK_dom"/>
</dbReference>
<gene>
    <name evidence="7" type="ORF">BECKLFY1418B_GA0070995_10938</name>
</gene>
<dbReference type="PROSITE" id="PS50901">
    <property type="entry name" value="FTSK"/>
    <property type="match status" value="1"/>
</dbReference>
<dbReference type="PANTHER" id="PTHR22683">
    <property type="entry name" value="SPORULATION PROTEIN RELATED"/>
    <property type="match status" value="1"/>
</dbReference>
<organism evidence="7">
    <name type="scientific">Candidatus Kentrum sp. LFY</name>
    <dbReference type="NCBI Taxonomy" id="2126342"/>
    <lineage>
        <taxon>Bacteria</taxon>
        <taxon>Pseudomonadati</taxon>
        <taxon>Pseudomonadota</taxon>
        <taxon>Gammaproteobacteria</taxon>
        <taxon>Candidatus Kentrum</taxon>
    </lineage>
</organism>
<evidence type="ECO:0000256" key="4">
    <source>
        <dbReference type="PROSITE-ProRule" id="PRU00289"/>
    </source>
</evidence>
<name>A0A450UWU0_9GAMM</name>
<feature type="domain" description="FtsK" evidence="6">
    <location>
        <begin position="270"/>
        <end position="456"/>
    </location>
</feature>
<dbReference type="InterPro" id="IPR003593">
    <property type="entry name" value="AAA+_ATPase"/>
</dbReference>
<proteinExistence type="predicted"/>
<dbReference type="EMBL" id="CAADFF010000093">
    <property type="protein sequence ID" value="VFJ96993.1"/>
    <property type="molecule type" value="Genomic_DNA"/>
</dbReference>
<comment type="function">
    <text evidence="3">Essential cell division protein that coordinates cell division and chromosome segregation. The N-terminus is involved in assembly of the cell-division machinery. The C-terminus functions as a DNA motor that moves dsDNA in an ATP-dependent manner towards the dif recombination site, which is located within the replication terminus region. Translocation stops specifically at Xer-dif sites, where FtsK interacts with the Xer recombinase, allowing activation of chromosome unlinking by recombination. FtsK orienting polar sequences (KOPS) guide the direction of DNA translocation. FtsK can remove proteins from DNA as it translocates, but translocation stops specifically at XerCD-dif site, thereby preventing removal of XerC and XerD from dif.</text>
</comment>
<feature type="coiled-coil region" evidence="5">
    <location>
        <begin position="340"/>
        <end position="367"/>
    </location>
</feature>
<dbReference type="GO" id="GO:0005524">
    <property type="term" value="F:ATP binding"/>
    <property type="evidence" value="ECO:0007669"/>
    <property type="project" value="UniProtKB-UniRule"/>
</dbReference>
<dbReference type="Gene3D" id="3.40.50.300">
    <property type="entry name" value="P-loop containing nucleotide triphosphate hydrolases"/>
    <property type="match status" value="1"/>
</dbReference>
<dbReference type="Pfam" id="PF01580">
    <property type="entry name" value="FtsK_SpoIIIE"/>
    <property type="match status" value="1"/>
</dbReference>
<keyword evidence="1 4" id="KW-0547">Nucleotide-binding</keyword>
<sequence length="507" mass="56556">MADIYTSRADEDTIEQVLKKGLEAKALPKWTVLRLALAQSLRLASEPDAVLDTLEDRGSEYHLAQVTGRGQTPQAGEAQNDYDDPICALLSVYHKQNLFADFAAYRKLLQRHIRRGLREIRNGWRESHDFHQYLCQELFAGIDGIAEAGMADEQSDRLANALREIDIQAEIRESRDGPRLTRIFLYLPDVHDLDRLRRGLDKIAFSMGLGEQRIFATRTSGEFKVLALDIPRARESWCTIQGAELHDWTMQGQDTGEMALPVWPGVDVLGKSFPFDLAQAPHLLVAGTTGSGKSVCLHALILSLLWHQRPADLQLCLIDPKRVEFESYRRLPNLIGSRVCNDAEDSLSVLNDLVKEMERRTDALTRTGVQNLLEGRASGRLKLPFIVVFIEELADLFDQNPAAEDPLIRLVQKARATGIHLVLSTQRPDAVTFSGRLRSNIPWRIALTVQKSSESKIILDEIGAEGLTGAGDMLVRTTEGPSTRIHGVKVGPDDITAAINAFMEDKT</sequence>
<dbReference type="GO" id="GO:0003677">
    <property type="term" value="F:DNA binding"/>
    <property type="evidence" value="ECO:0007669"/>
    <property type="project" value="InterPro"/>
</dbReference>
<dbReference type="InterPro" id="IPR027417">
    <property type="entry name" value="P-loop_NTPase"/>
</dbReference>
<accession>A0A450UWU0</accession>
<dbReference type="SUPFAM" id="SSF52540">
    <property type="entry name" value="P-loop containing nucleoside triphosphate hydrolases"/>
    <property type="match status" value="1"/>
</dbReference>
<dbReference type="SMART" id="SM00382">
    <property type="entry name" value="AAA"/>
    <property type="match status" value="1"/>
</dbReference>
<dbReference type="AlphaFoldDB" id="A0A450UWU0"/>
<evidence type="ECO:0000313" key="7">
    <source>
        <dbReference type="EMBL" id="VFJ96993.1"/>
    </source>
</evidence>
<evidence type="ECO:0000256" key="5">
    <source>
        <dbReference type="SAM" id="Coils"/>
    </source>
</evidence>
<evidence type="ECO:0000259" key="6">
    <source>
        <dbReference type="PROSITE" id="PS50901"/>
    </source>
</evidence>